<dbReference type="RefSeq" id="WP_089336790.1">
    <property type="nucleotide sequence ID" value="NZ_FZNO01000011.1"/>
</dbReference>
<evidence type="ECO:0000313" key="3">
    <source>
        <dbReference type="EMBL" id="SNR53919.1"/>
    </source>
</evidence>
<dbReference type="AlphaFoldDB" id="A0A238X7V0"/>
<feature type="region of interest" description="Disordered" evidence="1">
    <location>
        <begin position="1"/>
        <end position="30"/>
    </location>
</feature>
<reference evidence="3 4" key="1">
    <citation type="submission" date="2017-06" db="EMBL/GenBank/DDBJ databases">
        <authorList>
            <person name="Kim H.J."/>
            <person name="Triplett B.A."/>
        </authorList>
    </citation>
    <scope>NUCLEOTIDE SEQUENCE [LARGE SCALE GENOMIC DNA]</scope>
    <source>
        <strain evidence="3 4">DSM 44272</strain>
    </source>
</reference>
<evidence type="ECO:0000313" key="4">
    <source>
        <dbReference type="Proteomes" id="UP000198403"/>
    </source>
</evidence>
<organism evidence="3 4">
    <name type="scientific">Blastococcus mobilis</name>
    <dbReference type="NCBI Taxonomy" id="1938746"/>
    <lineage>
        <taxon>Bacteria</taxon>
        <taxon>Bacillati</taxon>
        <taxon>Actinomycetota</taxon>
        <taxon>Actinomycetes</taxon>
        <taxon>Geodermatophilales</taxon>
        <taxon>Geodermatophilaceae</taxon>
        <taxon>Blastococcus</taxon>
    </lineage>
</organism>
<proteinExistence type="predicted"/>
<keyword evidence="4" id="KW-1185">Reference proteome</keyword>
<dbReference type="OrthoDB" id="5195097at2"/>
<evidence type="ECO:0000256" key="2">
    <source>
        <dbReference type="SAM" id="Phobius"/>
    </source>
</evidence>
<keyword evidence="2" id="KW-1133">Transmembrane helix</keyword>
<accession>A0A238X7V0</accession>
<keyword evidence="2" id="KW-0812">Transmembrane</keyword>
<sequence length="144" mass="15041">MTEPAPDEPAGKAPSASVDPTLKVARPPVPGRAVRADVAAGRLAAPPVHHDEPTVTLTGQAPAAPHRTLEFGVPAPVEVTVAPRRKPRRRYRTWPWIVAVVLALVVLGTILLVMLLRGGTIDGNTDLIGSDRDPASATAPPLVA</sequence>
<protein>
    <submittedName>
        <fullName evidence="3">Uncharacterized protein</fullName>
    </submittedName>
</protein>
<feature type="region of interest" description="Disordered" evidence="1">
    <location>
        <begin position="125"/>
        <end position="144"/>
    </location>
</feature>
<gene>
    <name evidence="3" type="ORF">SAMN06272737_111140</name>
</gene>
<dbReference type="EMBL" id="FZNO01000011">
    <property type="protein sequence ID" value="SNR53919.1"/>
    <property type="molecule type" value="Genomic_DNA"/>
</dbReference>
<dbReference type="Proteomes" id="UP000198403">
    <property type="component" value="Unassembled WGS sequence"/>
</dbReference>
<evidence type="ECO:0000256" key="1">
    <source>
        <dbReference type="SAM" id="MobiDB-lite"/>
    </source>
</evidence>
<name>A0A238X7V0_9ACTN</name>
<keyword evidence="2" id="KW-0472">Membrane</keyword>
<feature type="transmembrane region" description="Helical" evidence="2">
    <location>
        <begin position="94"/>
        <end position="116"/>
    </location>
</feature>